<proteinExistence type="inferred from homology"/>
<gene>
    <name evidence="4" type="ORF">DEA61_00230</name>
</gene>
<dbReference type="AlphaFoldDB" id="A0A357VIX0"/>
<accession>A0A357VIX0</accession>
<comment type="similarity">
    <text evidence="3">Belongs to the trans-sulfuration enzymes family.</text>
</comment>
<evidence type="ECO:0000256" key="3">
    <source>
        <dbReference type="RuleBase" id="RU362118"/>
    </source>
</evidence>
<dbReference type="GO" id="GO:0016846">
    <property type="term" value="F:carbon-sulfur lyase activity"/>
    <property type="evidence" value="ECO:0007669"/>
    <property type="project" value="TreeGrafter"/>
</dbReference>
<sequence>MELHFKTKVVHIGNYVDEKIPPKPKTLPIYQTSVFTFDTLEEVYDYLDGNPSRYMYTRLGNPNQTAVEELIANLEGAEAGQACASGMAAISSALLAEVNSGDHIIAAKDIYGGTNSLFN</sequence>
<name>A0A357VIX0_9THEO</name>
<dbReference type="GO" id="GO:0030170">
    <property type="term" value="F:pyridoxal phosphate binding"/>
    <property type="evidence" value="ECO:0007669"/>
    <property type="project" value="InterPro"/>
</dbReference>
<reference evidence="4 5" key="1">
    <citation type="journal article" date="2018" name="Nat. Biotechnol.">
        <title>A standardized bacterial taxonomy based on genome phylogeny substantially revises the tree of life.</title>
        <authorList>
            <person name="Parks D.H."/>
            <person name="Chuvochina M."/>
            <person name="Waite D.W."/>
            <person name="Rinke C."/>
            <person name="Skarshewski A."/>
            <person name="Chaumeil P.A."/>
            <person name="Hugenholtz P."/>
        </authorList>
    </citation>
    <scope>NUCLEOTIDE SEQUENCE [LARGE SCALE GENOMIC DNA]</scope>
    <source>
        <strain evidence="4">UBA12544</strain>
    </source>
</reference>
<dbReference type="InterPro" id="IPR000277">
    <property type="entry name" value="Cys/Met-Metab_PyrdxlP-dep_enz"/>
</dbReference>
<dbReference type="InterPro" id="IPR015421">
    <property type="entry name" value="PyrdxlP-dep_Trfase_major"/>
</dbReference>
<evidence type="ECO:0000256" key="1">
    <source>
        <dbReference type="ARBA" id="ARBA00001933"/>
    </source>
</evidence>
<dbReference type="Proteomes" id="UP000264445">
    <property type="component" value="Unassembled WGS sequence"/>
</dbReference>
<dbReference type="SUPFAM" id="SSF53383">
    <property type="entry name" value="PLP-dependent transferases"/>
    <property type="match status" value="1"/>
</dbReference>
<dbReference type="EMBL" id="DOLB01000006">
    <property type="protein sequence ID" value="HBT48315.1"/>
    <property type="molecule type" value="Genomic_DNA"/>
</dbReference>
<keyword evidence="4" id="KW-0456">Lyase</keyword>
<dbReference type="GO" id="GO:0005737">
    <property type="term" value="C:cytoplasm"/>
    <property type="evidence" value="ECO:0007669"/>
    <property type="project" value="TreeGrafter"/>
</dbReference>
<comment type="cofactor">
    <cofactor evidence="1 3">
        <name>pyridoxal 5'-phosphate</name>
        <dbReference type="ChEBI" id="CHEBI:597326"/>
    </cofactor>
</comment>
<protein>
    <submittedName>
        <fullName evidence="4">Cystathionine beta-lyase</fullName>
    </submittedName>
</protein>
<evidence type="ECO:0000256" key="2">
    <source>
        <dbReference type="ARBA" id="ARBA00022898"/>
    </source>
</evidence>
<evidence type="ECO:0000313" key="5">
    <source>
        <dbReference type="Proteomes" id="UP000264445"/>
    </source>
</evidence>
<dbReference type="InterPro" id="IPR015424">
    <property type="entry name" value="PyrdxlP-dep_Trfase"/>
</dbReference>
<dbReference type="GO" id="GO:0019346">
    <property type="term" value="P:transsulfuration"/>
    <property type="evidence" value="ECO:0007669"/>
    <property type="project" value="InterPro"/>
</dbReference>
<dbReference type="PANTHER" id="PTHR11808:SF80">
    <property type="entry name" value="CYSTATHIONINE GAMMA-LYASE"/>
    <property type="match status" value="1"/>
</dbReference>
<organism evidence="4 5">
    <name type="scientific">Caldanaerobacter subterraneus</name>
    <dbReference type="NCBI Taxonomy" id="911092"/>
    <lineage>
        <taxon>Bacteria</taxon>
        <taxon>Bacillati</taxon>
        <taxon>Bacillota</taxon>
        <taxon>Clostridia</taxon>
        <taxon>Thermoanaerobacterales</taxon>
        <taxon>Thermoanaerobacteraceae</taxon>
        <taxon>Caldanaerobacter</taxon>
    </lineage>
</organism>
<comment type="caution">
    <text evidence="4">The sequence shown here is derived from an EMBL/GenBank/DDBJ whole genome shotgun (WGS) entry which is preliminary data.</text>
</comment>
<evidence type="ECO:0000313" key="4">
    <source>
        <dbReference type="EMBL" id="HBT48315.1"/>
    </source>
</evidence>
<dbReference type="PANTHER" id="PTHR11808">
    <property type="entry name" value="TRANS-SULFURATION ENZYME FAMILY MEMBER"/>
    <property type="match status" value="1"/>
</dbReference>
<feature type="non-terminal residue" evidence="4">
    <location>
        <position position="119"/>
    </location>
</feature>
<dbReference type="Gene3D" id="3.40.640.10">
    <property type="entry name" value="Type I PLP-dependent aspartate aminotransferase-like (Major domain)"/>
    <property type="match status" value="1"/>
</dbReference>
<keyword evidence="2 3" id="KW-0663">Pyridoxal phosphate</keyword>
<dbReference type="Pfam" id="PF01053">
    <property type="entry name" value="Cys_Met_Meta_PP"/>
    <property type="match status" value="1"/>
</dbReference>
<dbReference type="RefSeq" id="WP_278428466.1">
    <property type="nucleotide sequence ID" value="NZ_DOLB01000006.1"/>
</dbReference>